<name>N6TQK4_DENPD</name>
<feature type="non-terminal residue" evidence="1">
    <location>
        <position position="1"/>
    </location>
</feature>
<dbReference type="EMBL" id="KB738065">
    <property type="protein sequence ID" value="ENN82789.1"/>
    <property type="molecule type" value="Genomic_DNA"/>
</dbReference>
<reference evidence="1" key="1">
    <citation type="journal article" date="2013" name="Genome Biol.">
        <title>Draft genome of the mountain pine beetle, Dendroctonus ponderosae Hopkins, a major forest pest.</title>
        <authorList>
            <person name="Keeling C.I."/>
            <person name="Yuen M.M."/>
            <person name="Liao N.Y."/>
            <person name="Docking T.R."/>
            <person name="Chan S.K."/>
            <person name="Taylor G.A."/>
            <person name="Palmquist D.L."/>
            <person name="Jackman S.D."/>
            <person name="Nguyen A."/>
            <person name="Li M."/>
            <person name="Henderson H."/>
            <person name="Janes J.K."/>
            <person name="Zhao Y."/>
            <person name="Pandoh P."/>
            <person name="Moore R."/>
            <person name="Sperling F.A."/>
            <person name="Huber D.P."/>
            <person name="Birol I."/>
            <person name="Jones S.J."/>
            <person name="Bohlmann J."/>
        </authorList>
    </citation>
    <scope>NUCLEOTIDE SEQUENCE</scope>
</reference>
<dbReference type="HOGENOM" id="CLU_2628901_0_0_1"/>
<protein>
    <submittedName>
        <fullName evidence="1">Uncharacterized protein</fullName>
    </submittedName>
</protein>
<sequence length="78" mass="8896">MDSKLMDAVMTNVNGTAEILEIMKGAKCLQAFILVSTGYSNCLNRVIEEQFYEPPIDPKLLIRITKEMRPELLHNISR</sequence>
<organism evidence="1">
    <name type="scientific">Dendroctonus ponderosae</name>
    <name type="common">Mountain pine beetle</name>
    <dbReference type="NCBI Taxonomy" id="77166"/>
    <lineage>
        <taxon>Eukaryota</taxon>
        <taxon>Metazoa</taxon>
        <taxon>Ecdysozoa</taxon>
        <taxon>Arthropoda</taxon>
        <taxon>Hexapoda</taxon>
        <taxon>Insecta</taxon>
        <taxon>Pterygota</taxon>
        <taxon>Neoptera</taxon>
        <taxon>Endopterygota</taxon>
        <taxon>Coleoptera</taxon>
        <taxon>Polyphaga</taxon>
        <taxon>Cucujiformia</taxon>
        <taxon>Curculionidae</taxon>
        <taxon>Scolytinae</taxon>
        <taxon>Dendroctonus</taxon>
    </lineage>
</organism>
<dbReference type="Pfam" id="PF07993">
    <property type="entry name" value="NAD_binding_4"/>
    <property type="match status" value="1"/>
</dbReference>
<proteinExistence type="predicted"/>
<gene>
    <name evidence="1" type="ORF">YQE_00842</name>
</gene>
<dbReference type="AlphaFoldDB" id="N6TQK4"/>
<dbReference type="InterPro" id="IPR013120">
    <property type="entry name" value="FAR_NAD-bd"/>
</dbReference>
<dbReference type="Gene3D" id="3.40.50.720">
    <property type="entry name" value="NAD(P)-binding Rossmann-like Domain"/>
    <property type="match status" value="1"/>
</dbReference>
<evidence type="ECO:0000313" key="1">
    <source>
        <dbReference type="EMBL" id="ENN82789.1"/>
    </source>
</evidence>
<accession>N6TQK4</accession>
<feature type="non-terminal residue" evidence="1">
    <location>
        <position position="78"/>
    </location>
</feature>